<dbReference type="SUPFAM" id="SSF53850">
    <property type="entry name" value="Periplasmic binding protein-like II"/>
    <property type="match status" value="1"/>
</dbReference>
<gene>
    <name evidence="3" type="ORF">DBY38_11030</name>
</gene>
<evidence type="ECO:0000256" key="1">
    <source>
        <dbReference type="SAM" id="SignalP"/>
    </source>
</evidence>
<keyword evidence="1" id="KW-0732">Signal</keyword>
<evidence type="ECO:0000313" key="4">
    <source>
        <dbReference type="Proteomes" id="UP000246114"/>
    </source>
</evidence>
<feature type="chain" id="PRO_5038960534" evidence="1">
    <location>
        <begin position="30"/>
        <end position="588"/>
    </location>
</feature>
<reference evidence="3 4" key="1">
    <citation type="submission" date="2018-03" db="EMBL/GenBank/DDBJ databases">
        <title>The uncultured portion of the human microbiome is neutrally assembled.</title>
        <authorList>
            <person name="Jeraldo P."/>
            <person name="Boardman L."/>
            <person name="White B.A."/>
            <person name="Nelson H."/>
            <person name="Goldenfeld N."/>
            <person name="Chia N."/>
        </authorList>
    </citation>
    <scope>NUCLEOTIDE SEQUENCE [LARGE SCALE GENOMIC DNA]</scope>
    <source>
        <strain evidence="3">CIM:MAG 903</strain>
    </source>
</reference>
<proteinExistence type="predicted"/>
<dbReference type="PIRSF" id="PIRSF002741">
    <property type="entry name" value="MppA"/>
    <property type="match status" value="1"/>
</dbReference>
<dbReference type="GO" id="GO:0015833">
    <property type="term" value="P:peptide transport"/>
    <property type="evidence" value="ECO:0007669"/>
    <property type="project" value="TreeGrafter"/>
</dbReference>
<dbReference type="Gene3D" id="3.90.76.10">
    <property type="entry name" value="Dipeptide-binding Protein, Domain 1"/>
    <property type="match status" value="1"/>
</dbReference>
<dbReference type="EMBL" id="QAMZ01000049">
    <property type="protein sequence ID" value="PWL52455.1"/>
    <property type="molecule type" value="Genomic_DNA"/>
</dbReference>
<dbReference type="AlphaFoldDB" id="A0A316M5U0"/>
<dbReference type="Proteomes" id="UP000246114">
    <property type="component" value="Unassembled WGS sequence"/>
</dbReference>
<dbReference type="GO" id="GO:0043190">
    <property type="term" value="C:ATP-binding cassette (ABC) transporter complex"/>
    <property type="evidence" value="ECO:0007669"/>
    <property type="project" value="InterPro"/>
</dbReference>
<comment type="caution">
    <text evidence="3">The sequence shown here is derived from an EMBL/GenBank/DDBJ whole genome shotgun (WGS) entry which is preliminary data.</text>
</comment>
<sequence>MKRGKYFMNRKKLMATMAGVMALSVGLTACGSSDDKTSDGNKPVDNNKENKIQVVKATNPDKLPDAAKNRKDTLVVGLQLPDGIFNPLYSDSAYDNQINETLFAPLLQYKADGTLEAALSELPKISEDKKTYTFKLKDGVKWSDGEPITTDDIEFTYKIIADKGYTGPSDMPTLDIVGWKDYNEGKSKEISGVKKIDKQTIEVTVANPKAPLEAYLAVTPIPAHYYGKNYTQGKADEVLQPLHRKPEVTSGAYKFKSYTEGQEVVLTANENFYKGKAKIPNLIFKVVSKDTYLQLLQTGEIDMVNATIKEETMEQIADMGFVDVHYWPNNGYGYMGFNLLGENSKFKDPKVRQALTYGLDRKTIVQNVYGPYADPINIPQSALSWAFNDEGTEKYEFNTEKAAKLLEEAGWKKNSNGILEKDGKEFEIRFLQTTPNEVNDALVPVAIKNYEALGIKFTPEQMDFPTLRKKLDDAKAGKAGADYDMFFMAWGLNPEPDVTTIFSSKGTQNKNGYNNPKVDELLSKGLNEFDLEKRKEIYHEMYKELNSNLPYIYVYQRKDGWAVNSRVEGFTMSPYRNFTYDIQTFTLK</sequence>
<dbReference type="InterPro" id="IPR000914">
    <property type="entry name" value="SBP_5_dom"/>
</dbReference>
<dbReference type="InterPro" id="IPR039424">
    <property type="entry name" value="SBP_5"/>
</dbReference>
<dbReference type="OrthoDB" id="9772924at2"/>
<organism evidence="3 4">
    <name type="scientific">Clostridium cadaveris</name>
    <dbReference type="NCBI Taxonomy" id="1529"/>
    <lineage>
        <taxon>Bacteria</taxon>
        <taxon>Bacillati</taxon>
        <taxon>Bacillota</taxon>
        <taxon>Clostridia</taxon>
        <taxon>Eubacteriales</taxon>
        <taxon>Clostridiaceae</taxon>
        <taxon>Clostridium</taxon>
    </lineage>
</organism>
<accession>A0A316M5U0</accession>
<feature type="domain" description="Solute-binding protein family 5" evidence="2">
    <location>
        <begin position="117"/>
        <end position="509"/>
    </location>
</feature>
<dbReference type="GO" id="GO:1904680">
    <property type="term" value="F:peptide transmembrane transporter activity"/>
    <property type="evidence" value="ECO:0007669"/>
    <property type="project" value="TreeGrafter"/>
</dbReference>
<dbReference type="PANTHER" id="PTHR30290">
    <property type="entry name" value="PERIPLASMIC BINDING COMPONENT OF ABC TRANSPORTER"/>
    <property type="match status" value="1"/>
</dbReference>
<evidence type="ECO:0000259" key="2">
    <source>
        <dbReference type="Pfam" id="PF00496"/>
    </source>
</evidence>
<dbReference type="Pfam" id="PF00496">
    <property type="entry name" value="SBP_bac_5"/>
    <property type="match status" value="1"/>
</dbReference>
<dbReference type="Gene3D" id="3.10.105.10">
    <property type="entry name" value="Dipeptide-binding Protein, Domain 3"/>
    <property type="match status" value="1"/>
</dbReference>
<protein>
    <submittedName>
        <fullName evidence="3">ABC transporter substrate-binding protein</fullName>
    </submittedName>
</protein>
<dbReference type="GO" id="GO:0042597">
    <property type="term" value="C:periplasmic space"/>
    <property type="evidence" value="ECO:0007669"/>
    <property type="project" value="UniProtKB-ARBA"/>
</dbReference>
<dbReference type="Gene3D" id="3.40.190.10">
    <property type="entry name" value="Periplasmic binding protein-like II"/>
    <property type="match status" value="1"/>
</dbReference>
<dbReference type="PROSITE" id="PS51257">
    <property type="entry name" value="PROKAR_LIPOPROTEIN"/>
    <property type="match status" value="1"/>
</dbReference>
<dbReference type="PANTHER" id="PTHR30290:SF81">
    <property type="entry name" value="OLIGOPEPTIDE-BINDING PROTEIN OPPA"/>
    <property type="match status" value="1"/>
</dbReference>
<name>A0A316M5U0_9CLOT</name>
<feature type="signal peptide" evidence="1">
    <location>
        <begin position="1"/>
        <end position="29"/>
    </location>
</feature>
<dbReference type="InterPro" id="IPR030678">
    <property type="entry name" value="Peptide/Ni-bd"/>
</dbReference>
<evidence type="ECO:0000313" key="3">
    <source>
        <dbReference type="EMBL" id="PWL52455.1"/>
    </source>
</evidence>